<reference evidence="6" key="1">
    <citation type="submission" date="2016-10" db="EMBL/GenBank/DDBJ databases">
        <authorList>
            <person name="Varghese N."/>
            <person name="Submissions S."/>
        </authorList>
    </citation>
    <scope>NUCLEOTIDE SEQUENCE [LARGE SCALE GENOMIC DNA]</scope>
    <source>
        <strain evidence="6">DSM 17101</strain>
    </source>
</reference>
<evidence type="ECO:0000256" key="1">
    <source>
        <dbReference type="ARBA" id="ARBA00010062"/>
    </source>
</evidence>
<gene>
    <name evidence="5" type="ORF">SAMN04489708_103183</name>
</gene>
<dbReference type="PANTHER" id="PTHR30483">
    <property type="entry name" value="LEUCINE-SPECIFIC-BINDING PROTEIN"/>
    <property type="match status" value="1"/>
</dbReference>
<dbReference type="PANTHER" id="PTHR30483:SF6">
    <property type="entry name" value="PERIPLASMIC BINDING PROTEIN OF ABC TRANSPORTER FOR NATURAL AMINO ACIDS"/>
    <property type="match status" value="1"/>
</dbReference>
<protein>
    <submittedName>
        <fullName evidence="5">Amino acid/amide ABC transporter substrate-binding protein, HAAT family</fullName>
    </submittedName>
</protein>
<organism evidence="5 6">
    <name type="scientific">Paracidovorax cattleyae</name>
    <dbReference type="NCBI Taxonomy" id="80868"/>
    <lineage>
        <taxon>Bacteria</taxon>
        <taxon>Pseudomonadati</taxon>
        <taxon>Pseudomonadota</taxon>
        <taxon>Betaproteobacteria</taxon>
        <taxon>Burkholderiales</taxon>
        <taxon>Comamonadaceae</taxon>
        <taxon>Paracidovorax</taxon>
    </lineage>
</organism>
<evidence type="ECO:0000313" key="6">
    <source>
        <dbReference type="Proteomes" id="UP000199317"/>
    </source>
</evidence>
<feature type="signal peptide" evidence="3">
    <location>
        <begin position="1"/>
        <end position="31"/>
    </location>
</feature>
<dbReference type="OrthoDB" id="8522748at2"/>
<dbReference type="InterPro" id="IPR028082">
    <property type="entry name" value="Peripla_BP_I"/>
</dbReference>
<dbReference type="RefSeq" id="WP_092832400.1">
    <property type="nucleotide sequence ID" value="NZ_CP028290.1"/>
</dbReference>
<evidence type="ECO:0000256" key="2">
    <source>
        <dbReference type="ARBA" id="ARBA00022729"/>
    </source>
</evidence>
<evidence type="ECO:0000256" key="3">
    <source>
        <dbReference type="SAM" id="SignalP"/>
    </source>
</evidence>
<dbReference type="EMBL" id="FNJL01000003">
    <property type="protein sequence ID" value="SDO77317.1"/>
    <property type="molecule type" value="Genomic_DNA"/>
</dbReference>
<feature type="chain" id="PRO_5011747629" evidence="3">
    <location>
        <begin position="32"/>
        <end position="400"/>
    </location>
</feature>
<keyword evidence="2 3" id="KW-0732">Signal</keyword>
<dbReference type="CDD" id="cd06359">
    <property type="entry name" value="PBP1_Nba-like"/>
    <property type="match status" value="1"/>
</dbReference>
<feature type="domain" description="Leucine-binding protein" evidence="4">
    <location>
        <begin position="34"/>
        <end position="372"/>
    </location>
</feature>
<evidence type="ECO:0000259" key="4">
    <source>
        <dbReference type="Pfam" id="PF13458"/>
    </source>
</evidence>
<dbReference type="InterPro" id="IPR028081">
    <property type="entry name" value="Leu-bd"/>
</dbReference>
<keyword evidence="6" id="KW-1185">Reference proteome</keyword>
<dbReference type="Proteomes" id="UP000199317">
    <property type="component" value="Unassembled WGS sequence"/>
</dbReference>
<dbReference type="Gene3D" id="3.40.50.2300">
    <property type="match status" value="2"/>
</dbReference>
<comment type="similarity">
    <text evidence="1">Belongs to the leucine-binding protein family.</text>
</comment>
<dbReference type="AlphaFoldDB" id="A0A1H0MAB7"/>
<accession>A0A1H0MAB7</accession>
<dbReference type="SUPFAM" id="SSF53822">
    <property type="entry name" value="Periplasmic binding protein-like I"/>
    <property type="match status" value="1"/>
</dbReference>
<evidence type="ECO:0000313" key="5">
    <source>
        <dbReference type="EMBL" id="SDO77317.1"/>
    </source>
</evidence>
<name>A0A1H0MAB7_9BURK</name>
<dbReference type="Pfam" id="PF13458">
    <property type="entry name" value="Peripla_BP_6"/>
    <property type="match status" value="1"/>
</dbReference>
<proteinExistence type="inferred from homology"/>
<sequence length="400" mass="43052">MPFFPPRVHRPSTFAAAIGASIALLAGGAQAADKVKVGLLTTLSGPGSGLGIDIRDGFQLAVKQGAGKLGGLPAEVTVADDQQSPDAAKQTADRLLKRERVDFMTGIVFSNVMLAVGQPVFQSRTFYISANAGPSQYVGAQCNPYFFSASYQNDNMHEAVGKTVQDRGFKKVALLAPNYPAGKDALAGFKRFYKGEVVMEAYTPLSQLDYGAELSKIRASGADAVFVFLPGGLGVNFVKQFTGAGLGKEMKLFAPGFSADEDVIRAVGDAMVGIFNSSQWAHDMDNAANKRFVADFQKEYGRLPTLYAAQGYDAARLIDGAVRRVGGKLEDKAALRKALEAAPFESVRGPFRFNTNHYPVQDYYLREVVKDGRGRITNKTVGRVFEAHADAYVGECRMPS</sequence>
<dbReference type="InterPro" id="IPR051010">
    <property type="entry name" value="BCAA_transport"/>
</dbReference>